<evidence type="ECO:0000313" key="2">
    <source>
        <dbReference type="Proteomes" id="UP000317318"/>
    </source>
</evidence>
<keyword evidence="2" id="KW-1185">Reference proteome</keyword>
<evidence type="ECO:0000313" key="1">
    <source>
        <dbReference type="EMBL" id="QDT38521.1"/>
    </source>
</evidence>
<dbReference type="EMBL" id="CP036268">
    <property type="protein sequence ID" value="QDT38521.1"/>
    <property type="molecule type" value="Genomic_DNA"/>
</dbReference>
<protein>
    <submittedName>
        <fullName evidence="1">Uncharacterized protein</fullName>
    </submittedName>
</protein>
<name>A0A517R3S3_9PLAN</name>
<dbReference type="OrthoDB" id="282472at2"/>
<dbReference type="Proteomes" id="UP000317318">
    <property type="component" value="Chromosome"/>
</dbReference>
<proteinExistence type="predicted"/>
<organism evidence="1 2">
    <name type="scientific">Stratiformator vulcanicus</name>
    <dbReference type="NCBI Taxonomy" id="2527980"/>
    <lineage>
        <taxon>Bacteria</taxon>
        <taxon>Pseudomonadati</taxon>
        <taxon>Planctomycetota</taxon>
        <taxon>Planctomycetia</taxon>
        <taxon>Planctomycetales</taxon>
        <taxon>Planctomycetaceae</taxon>
        <taxon>Stratiformator</taxon>
    </lineage>
</organism>
<dbReference type="KEGG" id="svp:Pan189_29150"/>
<dbReference type="RefSeq" id="WP_145364622.1">
    <property type="nucleotide sequence ID" value="NZ_CP036268.1"/>
</dbReference>
<accession>A0A517R3S3</accession>
<gene>
    <name evidence="1" type="ORF">Pan189_29150</name>
</gene>
<sequence length="155" mass="17741">MKNDKEVCEFIDELVSEAVSLAARSQFPLHFERSESSEAVYLSVARDAPDATVWYGLRIAAHQPAHVSSFDFEQLILPQRLTCESRHLATAQVGTWVADGSVVVADPREVDEALTAEALQRRRQYGHWRLSNHEFCQIRHRVHLRAKWAFELTRA</sequence>
<reference evidence="1 2" key="1">
    <citation type="submission" date="2019-02" db="EMBL/GenBank/DDBJ databases">
        <title>Deep-cultivation of Planctomycetes and their phenomic and genomic characterization uncovers novel biology.</title>
        <authorList>
            <person name="Wiegand S."/>
            <person name="Jogler M."/>
            <person name="Boedeker C."/>
            <person name="Pinto D."/>
            <person name="Vollmers J."/>
            <person name="Rivas-Marin E."/>
            <person name="Kohn T."/>
            <person name="Peeters S.H."/>
            <person name="Heuer A."/>
            <person name="Rast P."/>
            <person name="Oberbeckmann S."/>
            <person name="Bunk B."/>
            <person name="Jeske O."/>
            <person name="Meyerdierks A."/>
            <person name="Storesund J.E."/>
            <person name="Kallscheuer N."/>
            <person name="Luecker S."/>
            <person name="Lage O.M."/>
            <person name="Pohl T."/>
            <person name="Merkel B.J."/>
            <person name="Hornburger P."/>
            <person name="Mueller R.-W."/>
            <person name="Bruemmer F."/>
            <person name="Labrenz M."/>
            <person name="Spormann A.M."/>
            <person name="Op den Camp H."/>
            <person name="Overmann J."/>
            <person name="Amann R."/>
            <person name="Jetten M.S.M."/>
            <person name="Mascher T."/>
            <person name="Medema M.H."/>
            <person name="Devos D.P."/>
            <person name="Kaster A.-K."/>
            <person name="Ovreas L."/>
            <person name="Rohde M."/>
            <person name="Galperin M.Y."/>
            <person name="Jogler C."/>
        </authorList>
    </citation>
    <scope>NUCLEOTIDE SEQUENCE [LARGE SCALE GENOMIC DNA]</scope>
    <source>
        <strain evidence="1 2">Pan189</strain>
    </source>
</reference>
<dbReference type="AlphaFoldDB" id="A0A517R3S3"/>